<feature type="domain" description="SIS" evidence="9">
    <location>
        <begin position="46"/>
        <end position="189"/>
    </location>
</feature>
<feature type="domain" description="CBS" evidence="8">
    <location>
        <begin position="214"/>
        <end position="274"/>
    </location>
</feature>
<feature type="site" description="Catalytically relevant" evidence="6">
    <location>
        <position position="116"/>
    </location>
</feature>
<sequence>MSALQPALVIPTVEVARLRAGKQIIREEATALNCVAENLSVQFSHAVETILACTGRVVVTGMGKAGWIGQKIAATLSSTGTPAQFLHPAEAVHGDLGCLHGGDVVLALSNSGETDEICQLIHHLKSMPTHLIAITGRETSTLAAASDITLSLGPVGEAGQLKLAPTNSTTAMLAVGDALAIVLSEERGFTPQDFARFHPGGSLGNRLKTVAETMRHGTDLRISNETRSIRDVLVGLSRPERRTGAVMLVDADGGLTGIFTDSDLARLLEQRADEQLDQPISNVMTRRPVTITADAMLTDALAILSQRRISELPVVDPEGCPVGLIDITDVIGLLPDVAARPA</sequence>
<dbReference type="Proteomes" id="UP000320735">
    <property type="component" value="Unassembled WGS sequence"/>
</dbReference>
<dbReference type="PANTHER" id="PTHR42745">
    <property type="match status" value="1"/>
</dbReference>
<organism evidence="10 11">
    <name type="scientific">Symmachiella macrocystis</name>
    <dbReference type="NCBI Taxonomy" id="2527985"/>
    <lineage>
        <taxon>Bacteria</taxon>
        <taxon>Pseudomonadati</taxon>
        <taxon>Planctomycetota</taxon>
        <taxon>Planctomycetia</taxon>
        <taxon>Planctomycetales</taxon>
        <taxon>Planctomycetaceae</taxon>
        <taxon>Symmachiella</taxon>
    </lineage>
</organism>
<dbReference type="InterPro" id="IPR000644">
    <property type="entry name" value="CBS_dom"/>
</dbReference>
<feature type="site" description="Catalytically relevant" evidence="6">
    <location>
        <position position="157"/>
    </location>
</feature>
<evidence type="ECO:0000256" key="5">
    <source>
        <dbReference type="PIRSR" id="PIRSR004692-2"/>
    </source>
</evidence>
<dbReference type="PIRSF" id="PIRSF004692">
    <property type="entry name" value="KdsD_KpsF"/>
    <property type="match status" value="1"/>
</dbReference>
<evidence type="ECO:0000256" key="1">
    <source>
        <dbReference type="ARBA" id="ARBA00008165"/>
    </source>
</evidence>
<dbReference type="SUPFAM" id="SSF53697">
    <property type="entry name" value="SIS domain"/>
    <property type="match status" value="1"/>
</dbReference>
<feature type="site" description="Catalytically relevant" evidence="6">
    <location>
        <position position="198"/>
    </location>
</feature>
<keyword evidence="5" id="KW-0479">Metal-binding</keyword>
<keyword evidence="5" id="KW-0862">Zinc</keyword>
<evidence type="ECO:0000256" key="3">
    <source>
        <dbReference type="ARBA" id="ARBA00023122"/>
    </source>
</evidence>
<dbReference type="CDD" id="cd05014">
    <property type="entry name" value="SIS_Kpsf"/>
    <property type="match status" value="1"/>
</dbReference>
<evidence type="ECO:0000259" key="9">
    <source>
        <dbReference type="PROSITE" id="PS51464"/>
    </source>
</evidence>
<dbReference type="InterPro" id="IPR050986">
    <property type="entry name" value="GutQ/KpsF_isomerases"/>
</dbReference>
<evidence type="ECO:0000313" key="10">
    <source>
        <dbReference type="EMBL" id="TWU14385.1"/>
    </source>
</evidence>
<comment type="similarity">
    <text evidence="1 4">Belongs to the SIS family. GutQ/KpsF subfamily.</text>
</comment>
<dbReference type="Gene3D" id="3.40.50.10490">
    <property type="entry name" value="Glucose-6-phosphate isomerase like protein, domain 1"/>
    <property type="match status" value="1"/>
</dbReference>
<dbReference type="GO" id="GO:0097367">
    <property type="term" value="F:carbohydrate derivative binding"/>
    <property type="evidence" value="ECO:0007669"/>
    <property type="project" value="InterPro"/>
</dbReference>
<dbReference type="InterPro" id="IPR001347">
    <property type="entry name" value="SIS_dom"/>
</dbReference>
<dbReference type="GO" id="GO:0019146">
    <property type="term" value="F:arabinose-5-phosphate isomerase activity"/>
    <property type="evidence" value="ECO:0007669"/>
    <property type="project" value="UniProtKB-EC"/>
</dbReference>
<evidence type="ECO:0000259" key="8">
    <source>
        <dbReference type="PROSITE" id="PS51371"/>
    </source>
</evidence>
<keyword evidence="3 7" id="KW-0129">CBS domain</keyword>
<dbReference type="CDD" id="cd04604">
    <property type="entry name" value="CBS_pair_SIS_assoc"/>
    <property type="match status" value="1"/>
</dbReference>
<dbReference type="GO" id="GO:0005975">
    <property type="term" value="P:carbohydrate metabolic process"/>
    <property type="evidence" value="ECO:0007669"/>
    <property type="project" value="InterPro"/>
</dbReference>
<dbReference type="OrthoDB" id="9762536at2"/>
<evidence type="ECO:0000256" key="4">
    <source>
        <dbReference type="PIRNR" id="PIRNR004692"/>
    </source>
</evidence>
<dbReference type="PROSITE" id="PS51371">
    <property type="entry name" value="CBS"/>
    <property type="match status" value="2"/>
</dbReference>
<protein>
    <submittedName>
        <fullName evidence="10">Arabinose 5-phosphate isomerase KpsF</fullName>
        <ecNumber evidence="10">5.3.1.13</ecNumber>
    </submittedName>
</protein>
<dbReference type="Pfam" id="PF00571">
    <property type="entry name" value="CBS"/>
    <property type="match status" value="1"/>
</dbReference>
<dbReference type="Pfam" id="PF01380">
    <property type="entry name" value="SIS"/>
    <property type="match status" value="1"/>
</dbReference>
<dbReference type="PANTHER" id="PTHR42745:SF1">
    <property type="entry name" value="ARABINOSE 5-PHOSPHATE ISOMERASE KDSD"/>
    <property type="match status" value="1"/>
</dbReference>
<proteinExistence type="inferred from homology"/>
<dbReference type="FunFam" id="3.40.50.10490:FF:000011">
    <property type="entry name" value="Arabinose 5-phosphate isomerase"/>
    <property type="match status" value="1"/>
</dbReference>
<dbReference type="InterPro" id="IPR035474">
    <property type="entry name" value="SIS_Kpsf"/>
</dbReference>
<evidence type="ECO:0000256" key="6">
    <source>
        <dbReference type="PIRSR" id="PIRSR004692-3"/>
    </source>
</evidence>
<keyword evidence="11" id="KW-1185">Reference proteome</keyword>
<dbReference type="GO" id="GO:0046872">
    <property type="term" value="F:metal ion binding"/>
    <property type="evidence" value="ECO:0007669"/>
    <property type="project" value="UniProtKB-KW"/>
</dbReference>
<gene>
    <name evidence="10" type="primary">kpsF</name>
    <name evidence="10" type="ORF">CA54_32300</name>
</gene>
<dbReference type="EMBL" id="SJPP01000001">
    <property type="protein sequence ID" value="TWU14385.1"/>
    <property type="molecule type" value="Genomic_DNA"/>
</dbReference>
<dbReference type="Gene3D" id="3.10.580.10">
    <property type="entry name" value="CBS-domain"/>
    <property type="match status" value="1"/>
</dbReference>
<keyword evidence="2" id="KW-0677">Repeat</keyword>
<comment type="caution">
    <text evidence="10">The sequence shown here is derived from an EMBL/GenBank/DDBJ whole genome shotgun (WGS) entry which is preliminary data.</text>
</comment>
<name>A0A5C6BQT8_9PLAN</name>
<dbReference type="InterPro" id="IPR004800">
    <property type="entry name" value="KdsD/KpsF-type"/>
</dbReference>
<dbReference type="RefSeq" id="WP_146371686.1">
    <property type="nucleotide sequence ID" value="NZ_SJPP01000001.1"/>
</dbReference>
<evidence type="ECO:0000256" key="2">
    <source>
        <dbReference type="ARBA" id="ARBA00022737"/>
    </source>
</evidence>
<evidence type="ECO:0000313" key="11">
    <source>
        <dbReference type="Proteomes" id="UP000320735"/>
    </source>
</evidence>
<dbReference type="InterPro" id="IPR046342">
    <property type="entry name" value="CBS_dom_sf"/>
</dbReference>
<dbReference type="EC" id="5.3.1.13" evidence="10"/>
<dbReference type="AlphaFoldDB" id="A0A5C6BQT8"/>
<dbReference type="PROSITE" id="PS51464">
    <property type="entry name" value="SIS"/>
    <property type="match status" value="1"/>
</dbReference>
<accession>A0A5C6BQT8</accession>
<reference evidence="10 11" key="1">
    <citation type="submission" date="2019-02" db="EMBL/GenBank/DDBJ databases">
        <title>Deep-cultivation of Planctomycetes and their phenomic and genomic characterization uncovers novel biology.</title>
        <authorList>
            <person name="Wiegand S."/>
            <person name="Jogler M."/>
            <person name="Boedeker C."/>
            <person name="Pinto D."/>
            <person name="Vollmers J."/>
            <person name="Rivas-Marin E."/>
            <person name="Kohn T."/>
            <person name="Peeters S.H."/>
            <person name="Heuer A."/>
            <person name="Rast P."/>
            <person name="Oberbeckmann S."/>
            <person name="Bunk B."/>
            <person name="Jeske O."/>
            <person name="Meyerdierks A."/>
            <person name="Storesund J.E."/>
            <person name="Kallscheuer N."/>
            <person name="Luecker S."/>
            <person name="Lage O.M."/>
            <person name="Pohl T."/>
            <person name="Merkel B.J."/>
            <person name="Hornburger P."/>
            <person name="Mueller R.-W."/>
            <person name="Bruemmer F."/>
            <person name="Labrenz M."/>
            <person name="Spormann A.M."/>
            <person name="Op Den Camp H."/>
            <person name="Overmann J."/>
            <person name="Amann R."/>
            <person name="Jetten M.S.M."/>
            <person name="Mascher T."/>
            <person name="Medema M.H."/>
            <person name="Devos D.P."/>
            <person name="Kaster A.-K."/>
            <person name="Ovreas L."/>
            <person name="Rohde M."/>
            <person name="Galperin M.Y."/>
            <person name="Jogler C."/>
        </authorList>
    </citation>
    <scope>NUCLEOTIDE SEQUENCE [LARGE SCALE GENOMIC DNA]</scope>
    <source>
        <strain evidence="10 11">CA54</strain>
    </source>
</reference>
<dbReference type="GO" id="GO:1901135">
    <property type="term" value="P:carbohydrate derivative metabolic process"/>
    <property type="evidence" value="ECO:0007669"/>
    <property type="project" value="InterPro"/>
</dbReference>
<feature type="binding site" evidence="5">
    <location>
        <position position="87"/>
    </location>
    <ligand>
        <name>Zn(2+)</name>
        <dbReference type="ChEBI" id="CHEBI:29105"/>
    </ligand>
</feature>
<dbReference type="NCBIfam" id="TIGR00393">
    <property type="entry name" value="kpsF"/>
    <property type="match status" value="1"/>
</dbReference>
<feature type="site" description="Catalytically relevant" evidence="6">
    <location>
        <position position="64"/>
    </location>
</feature>
<keyword evidence="10" id="KW-0413">Isomerase</keyword>
<dbReference type="SMART" id="SM00116">
    <property type="entry name" value="CBS"/>
    <property type="match status" value="2"/>
</dbReference>
<feature type="domain" description="CBS" evidence="8">
    <location>
        <begin position="284"/>
        <end position="342"/>
    </location>
</feature>
<dbReference type="InterPro" id="IPR046348">
    <property type="entry name" value="SIS_dom_sf"/>
</dbReference>
<evidence type="ECO:0000256" key="7">
    <source>
        <dbReference type="PROSITE-ProRule" id="PRU00703"/>
    </source>
</evidence>